<evidence type="ECO:0000256" key="2">
    <source>
        <dbReference type="ARBA" id="ARBA00009638"/>
    </source>
</evidence>
<sequence>MMRGHFRSAGGKLYQKSRNLFATTPLRTTTTAWPWPSIQVSSRSGKRFLSEKNSHSSKENIPPLLLYPTASPSVFVSSAAIDMRFKNSNSDANENENSEMQIHPKSLFQEIKPPKSFQSSRFRYISPKEFNHELPDAPIPEIAFLGKSNVGKSSLLNALTQKHLAKTSKTPGRTQQVNYFGLFPYDKAKHISSTNKSPQKGKDGSRHRLGIDVELPAKSALGYIIDLPGYGYAKAPDATVEMWQDNTQKFIQQRIEMGNLQRIYLLVDARRGLHLFDRTILAWLDEAQVNYTIILTKCDTVSRPKLIKFANEICMRYHAQAMGSFVDGTPEDGRQSPFVHLTSSKNKKVIGIMELMWALEADFYQGAHDLRLRQLNYGRDPANGWDKIKSDDF</sequence>
<proteinExistence type="inferred from homology"/>
<dbReference type="InterPro" id="IPR006073">
    <property type="entry name" value="GTP-bd"/>
</dbReference>
<evidence type="ECO:0000256" key="7">
    <source>
        <dbReference type="ARBA" id="ARBA00023134"/>
    </source>
</evidence>
<comment type="cofactor">
    <cofactor evidence="1">
        <name>Mg(2+)</name>
        <dbReference type="ChEBI" id="CHEBI:18420"/>
    </cofactor>
</comment>
<feature type="domain" description="EngB-type G" evidence="10">
    <location>
        <begin position="138"/>
        <end position="365"/>
    </location>
</feature>
<keyword evidence="5" id="KW-0547">Nucleotide-binding</keyword>
<dbReference type="InterPro" id="IPR019987">
    <property type="entry name" value="GTP-bd_ribosome_bio_YsxC"/>
</dbReference>
<evidence type="ECO:0000256" key="6">
    <source>
        <dbReference type="ARBA" id="ARBA00022842"/>
    </source>
</evidence>
<keyword evidence="4" id="KW-0479">Metal-binding</keyword>
<dbReference type="InterPro" id="IPR030393">
    <property type="entry name" value="G_ENGB_dom"/>
</dbReference>
<dbReference type="EMBL" id="HBIO01001675">
    <property type="protein sequence ID" value="CAE0456370.1"/>
    <property type="molecule type" value="Transcribed_RNA"/>
</dbReference>
<dbReference type="Pfam" id="PF01926">
    <property type="entry name" value="MMR_HSR1"/>
    <property type="match status" value="1"/>
</dbReference>
<accession>A0A7S3PV46</accession>
<dbReference type="PROSITE" id="PS51706">
    <property type="entry name" value="G_ENGB"/>
    <property type="match status" value="1"/>
</dbReference>
<gene>
    <name evidence="11" type="ORF">CDEB00056_LOCUS1211</name>
</gene>
<dbReference type="CDD" id="cd01876">
    <property type="entry name" value="YihA_EngB"/>
    <property type="match status" value="1"/>
</dbReference>
<dbReference type="PANTHER" id="PTHR11649">
    <property type="entry name" value="MSS1/TRME-RELATED GTP-BINDING PROTEIN"/>
    <property type="match status" value="1"/>
</dbReference>
<protein>
    <recommendedName>
        <fullName evidence="10">EngB-type G domain-containing protein</fullName>
    </recommendedName>
</protein>
<dbReference type="InterPro" id="IPR027417">
    <property type="entry name" value="P-loop_NTPase"/>
</dbReference>
<reference evidence="11" key="1">
    <citation type="submission" date="2021-01" db="EMBL/GenBank/DDBJ databases">
        <authorList>
            <person name="Corre E."/>
            <person name="Pelletier E."/>
            <person name="Niang G."/>
            <person name="Scheremetjew M."/>
            <person name="Finn R."/>
            <person name="Kale V."/>
            <person name="Holt S."/>
            <person name="Cochrane G."/>
            <person name="Meng A."/>
            <person name="Brown T."/>
            <person name="Cohen L."/>
        </authorList>
    </citation>
    <scope>NUCLEOTIDE SEQUENCE</scope>
    <source>
        <strain evidence="11">MM31A-1</strain>
    </source>
</reference>
<dbReference type="GO" id="GO:0051301">
    <property type="term" value="P:cell division"/>
    <property type="evidence" value="ECO:0007669"/>
    <property type="project" value="UniProtKB-KW"/>
</dbReference>
<dbReference type="AlphaFoldDB" id="A0A7S3PV46"/>
<organism evidence="11">
    <name type="scientific">Chaetoceros debilis</name>
    <dbReference type="NCBI Taxonomy" id="122233"/>
    <lineage>
        <taxon>Eukaryota</taxon>
        <taxon>Sar</taxon>
        <taxon>Stramenopiles</taxon>
        <taxon>Ochrophyta</taxon>
        <taxon>Bacillariophyta</taxon>
        <taxon>Coscinodiscophyceae</taxon>
        <taxon>Chaetocerotophycidae</taxon>
        <taxon>Chaetocerotales</taxon>
        <taxon>Chaetocerotaceae</taxon>
        <taxon>Chaetoceros</taxon>
    </lineage>
</organism>
<keyword evidence="8" id="KW-0717">Septation</keyword>
<evidence type="ECO:0000256" key="4">
    <source>
        <dbReference type="ARBA" id="ARBA00022723"/>
    </source>
</evidence>
<dbReference type="GO" id="GO:0005525">
    <property type="term" value="F:GTP binding"/>
    <property type="evidence" value="ECO:0007669"/>
    <property type="project" value="UniProtKB-KW"/>
</dbReference>
<keyword evidence="6" id="KW-0460">Magnesium</keyword>
<evidence type="ECO:0000256" key="9">
    <source>
        <dbReference type="ARBA" id="ARBA00023306"/>
    </source>
</evidence>
<evidence type="ECO:0000256" key="8">
    <source>
        <dbReference type="ARBA" id="ARBA00023210"/>
    </source>
</evidence>
<dbReference type="SUPFAM" id="SSF52540">
    <property type="entry name" value="P-loop containing nucleoside triphosphate hydrolases"/>
    <property type="match status" value="1"/>
</dbReference>
<evidence type="ECO:0000256" key="5">
    <source>
        <dbReference type="ARBA" id="ARBA00022741"/>
    </source>
</evidence>
<evidence type="ECO:0000259" key="10">
    <source>
        <dbReference type="PROSITE" id="PS51706"/>
    </source>
</evidence>
<name>A0A7S3PV46_9STRA</name>
<dbReference type="GO" id="GO:0046872">
    <property type="term" value="F:metal ion binding"/>
    <property type="evidence" value="ECO:0007669"/>
    <property type="project" value="UniProtKB-KW"/>
</dbReference>
<dbReference type="Gene3D" id="3.40.50.300">
    <property type="entry name" value="P-loop containing nucleotide triphosphate hydrolases"/>
    <property type="match status" value="1"/>
</dbReference>
<evidence type="ECO:0000256" key="1">
    <source>
        <dbReference type="ARBA" id="ARBA00001946"/>
    </source>
</evidence>
<evidence type="ECO:0000313" key="11">
    <source>
        <dbReference type="EMBL" id="CAE0456370.1"/>
    </source>
</evidence>
<evidence type="ECO:0000256" key="3">
    <source>
        <dbReference type="ARBA" id="ARBA00022618"/>
    </source>
</evidence>
<dbReference type="PANTHER" id="PTHR11649:SF13">
    <property type="entry name" value="ENGB-TYPE G DOMAIN-CONTAINING PROTEIN"/>
    <property type="match status" value="1"/>
</dbReference>
<comment type="similarity">
    <text evidence="2">Belongs to the TRAFAC class TrmE-Era-EngA-EngB-Septin-like GTPase superfamily. EngB GTPase family.</text>
</comment>
<keyword evidence="7" id="KW-0342">GTP-binding</keyword>
<dbReference type="HAMAP" id="MF_00321">
    <property type="entry name" value="GTPase_EngB"/>
    <property type="match status" value="1"/>
</dbReference>
<keyword evidence="9" id="KW-0131">Cell cycle</keyword>
<keyword evidence="3" id="KW-0132">Cell division</keyword>